<dbReference type="Proteomes" id="UP001157418">
    <property type="component" value="Unassembled WGS sequence"/>
</dbReference>
<evidence type="ECO:0000259" key="1">
    <source>
        <dbReference type="Pfam" id="PF14214"/>
    </source>
</evidence>
<comment type="caution">
    <text evidence="2">The sequence shown here is derived from an EMBL/GenBank/DDBJ whole genome shotgun (WGS) entry which is preliminary data.</text>
</comment>
<dbReference type="PANTHER" id="PTHR45786:SF75">
    <property type="entry name" value="ATP-DEPENDENT DNA HELICASE"/>
    <property type="match status" value="1"/>
</dbReference>
<feature type="domain" description="Helitron helicase-like" evidence="1">
    <location>
        <begin position="125"/>
        <end position="187"/>
    </location>
</feature>
<protein>
    <recommendedName>
        <fullName evidence="1">Helitron helicase-like domain-containing protein</fullName>
    </recommendedName>
</protein>
<evidence type="ECO:0000313" key="3">
    <source>
        <dbReference type="Proteomes" id="UP001157418"/>
    </source>
</evidence>
<accession>A0AAU9LE19</accession>
<reference evidence="2 3" key="1">
    <citation type="submission" date="2022-01" db="EMBL/GenBank/DDBJ databases">
        <authorList>
            <person name="Xiong W."/>
            <person name="Schranz E."/>
        </authorList>
    </citation>
    <scope>NUCLEOTIDE SEQUENCE [LARGE SCALE GENOMIC DNA]</scope>
</reference>
<keyword evidence="3" id="KW-1185">Reference proteome</keyword>
<dbReference type="EMBL" id="CAKMRJ010000001">
    <property type="protein sequence ID" value="CAH1412675.1"/>
    <property type="molecule type" value="Genomic_DNA"/>
</dbReference>
<sequence>MVQKCIKYLQHNPYAYFFRSLKNIGDLDTYKIVLKTVAVQDQRVYNKPDVSQVAAIWVDGEDNGECGPRDIRVTTHEADSRNIKYFYGCYDPLQYPLMFPLGELGWHQVLGRNADNPRVVSVREYYAYKLQIKHDDTTFLLYFGRLLQQYIVDSYVKLETQRLDFFRTQQEELRQEFLQGVVDAMAKGE</sequence>
<gene>
    <name evidence="2" type="ORF">LVIROSA_LOCUS674</name>
</gene>
<dbReference type="AlphaFoldDB" id="A0AAU9LE19"/>
<dbReference type="InterPro" id="IPR025476">
    <property type="entry name" value="Helitron_helicase-like"/>
</dbReference>
<name>A0AAU9LE19_9ASTR</name>
<dbReference type="PANTHER" id="PTHR45786">
    <property type="entry name" value="DNA BINDING PROTEIN-LIKE"/>
    <property type="match status" value="1"/>
</dbReference>
<dbReference type="Pfam" id="PF14214">
    <property type="entry name" value="Helitron_like_N"/>
    <property type="match status" value="1"/>
</dbReference>
<evidence type="ECO:0000313" key="2">
    <source>
        <dbReference type="EMBL" id="CAH1412675.1"/>
    </source>
</evidence>
<organism evidence="2 3">
    <name type="scientific">Lactuca virosa</name>
    <dbReference type="NCBI Taxonomy" id="75947"/>
    <lineage>
        <taxon>Eukaryota</taxon>
        <taxon>Viridiplantae</taxon>
        <taxon>Streptophyta</taxon>
        <taxon>Embryophyta</taxon>
        <taxon>Tracheophyta</taxon>
        <taxon>Spermatophyta</taxon>
        <taxon>Magnoliopsida</taxon>
        <taxon>eudicotyledons</taxon>
        <taxon>Gunneridae</taxon>
        <taxon>Pentapetalae</taxon>
        <taxon>asterids</taxon>
        <taxon>campanulids</taxon>
        <taxon>Asterales</taxon>
        <taxon>Asteraceae</taxon>
        <taxon>Cichorioideae</taxon>
        <taxon>Cichorieae</taxon>
        <taxon>Lactucinae</taxon>
        <taxon>Lactuca</taxon>
    </lineage>
</organism>
<proteinExistence type="predicted"/>